<sequence length="81" mass="8702">MMDVELQLINQSLVVTAGLPQLIITAVLYLLLALAAVVVSRRTPAVPFTLAGILMLRSELANVWVDVADEADSPVAEKSKE</sequence>
<dbReference type="OrthoDB" id="10557479at2759"/>
<proteinExistence type="predicted"/>
<evidence type="ECO:0000313" key="3">
    <source>
        <dbReference type="Proteomes" id="UP000076532"/>
    </source>
</evidence>
<name>A0A166DB17_9AGAM</name>
<keyword evidence="1" id="KW-1133">Transmembrane helix</keyword>
<feature type="transmembrane region" description="Helical" evidence="1">
    <location>
        <begin position="20"/>
        <end position="39"/>
    </location>
</feature>
<gene>
    <name evidence="2" type="ORF">FIBSPDRAFT_868184</name>
</gene>
<keyword evidence="1" id="KW-0472">Membrane</keyword>
<protein>
    <submittedName>
        <fullName evidence="2">Uncharacterized protein</fullName>
    </submittedName>
</protein>
<keyword evidence="1" id="KW-0812">Transmembrane</keyword>
<reference evidence="2 3" key="1">
    <citation type="journal article" date="2016" name="Mol. Biol. Evol.">
        <title>Comparative Genomics of Early-Diverging Mushroom-Forming Fungi Provides Insights into the Origins of Lignocellulose Decay Capabilities.</title>
        <authorList>
            <person name="Nagy L.G."/>
            <person name="Riley R."/>
            <person name="Tritt A."/>
            <person name="Adam C."/>
            <person name="Daum C."/>
            <person name="Floudas D."/>
            <person name="Sun H."/>
            <person name="Yadav J.S."/>
            <person name="Pangilinan J."/>
            <person name="Larsson K.H."/>
            <person name="Matsuura K."/>
            <person name="Barry K."/>
            <person name="Labutti K."/>
            <person name="Kuo R."/>
            <person name="Ohm R.A."/>
            <person name="Bhattacharya S.S."/>
            <person name="Shirouzu T."/>
            <person name="Yoshinaga Y."/>
            <person name="Martin F.M."/>
            <person name="Grigoriev I.V."/>
            <person name="Hibbett D.S."/>
        </authorList>
    </citation>
    <scope>NUCLEOTIDE SEQUENCE [LARGE SCALE GENOMIC DNA]</scope>
    <source>
        <strain evidence="2 3">CBS 109695</strain>
    </source>
</reference>
<evidence type="ECO:0000313" key="2">
    <source>
        <dbReference type="EMBL" id="KZP14515.1"/>
    </source>
</evidence>
<dbReference type="EMBL" id="KV417616">
    <property type="protein sequence ID" value="KZP14515.1"/>
    <property type="molecule type" value="Genomic_DNA"/>
</dbReference>
<evidence type="ECO:0000256" key="1">
    <source>
        <dbReference type="SAM" id="Phobius"/>
    </source>
</evidence>
<dbReference type="AlphaFoldDB" id="A0A166DB17"/>
<accession>A0A166DB17</accession>
<organism evidence="2 3">
    <name type="scientific">Athelia psychrophila</name>
    <dbReference type="NCBI Taxonomy" id="1759441"/>
    <lineage>
        <taxon>Eukaryota</taxon>
        <taxon>Fungi</taxon>
        <taxon>Dikarya</taxon>
        <taxon>Basidiomycota</taxon>
        <taxon>Agaricomycotina</taxon>
        <taxon>Agaricomycetes</taxon>
        <taxon>Agaricomycetidae</taxon>
        <taxon>Atheliales</taxon>
        <taxon>Atheliaceae</taxon>
        <taxon>Athelia</taxon>
    </lineage>
</organism>
<dbReference type="Proteomes" id="UP000076532">
    <property type="component" value="Unassembled WGS sequence"/>
</dbReference>
<keyword evidence="3" id="KW-1185">Reference proteome</keyword>